<dbReference type="Gene3D" id="3.60.40.10">
    <property type="entry name" value="PPM-type phosphatase domain"/>
    <property type="match status" value="1"/>
</dbReference>
<reference evidence="3" key="3">
    <citation type="submission" date="2020-09" db="EMBL/GenBank/DDBJ databases">
        <authorList>
            <person name="Sun Q."/>
            <person name="Ohkuma M."/>
        </authorList>
    </citation>
    <scope>NUCLEOTIDE SEQUENCE</scope>
    <source>
        <strain evidence="3">JCM 4834</strain>
    </source>
</reference>
<name>A0A5P2UIG1_9ACTN</name>
<evidence type="ECO:0000259" key="2">
    <source>
        <dbReference type="SMART" id="SM00331"/>
    </source>
</evidence>
<dbReference type="Pfam" id="PF07228">
    <property type="entry name" value="SpoIIE"/>
    <property type="match status" value="1"/>
</dbReference>
<dbReference type="InterPro" id="IPR029016">
    <property type="entry name" value="GAF-like_dom_sf"/>
</dbReference>
<evidence type="ECO:0000313" key="3">
    <source>
        <dbReference type="EMBL" id="GGZ45925.1"/>
    </source>
</evidence>
<keyword evidence="1" id="KW-0378">Hydrolase</keyword>
<dbReference type="Proteomes" id="UP000326831">
    <property type="component" value="Chromosome"/>
</dbReference>
<evidence type="ECO:0000313" key="4">
    <source>
        <dbReference type="EMBL" id="QEU77254.1"/>
    </source>
</evidence>
<dbReference type="PANTHER" id="PTHR43156">
    <property type="entry name" value="STAGE II SPORULATION PROTEIN E-RELATED"/>
    <property type="match status" value="1"/>
</dbReference>
<dbReference type="Gene3D" id="3.30.450.20">
    <property type="entry name" value="PAS domain"/>
    <property type="match status" value="1"/>
</dbReference>
<dbReference type="EMBL" id="BMVX01000001">
    <property type="protein sequence ID" value="GGZ45925.1"/>
    <property type="molecule type" value="Genomic_DNA"/>
</dbReference>
<keyword evidence="5" id="KW-1185">Reference proteome</keyword>
<dbReference type="SUPFAM" id="SSF81606">
    <property type="entry name" value="PP2C-like"/>
    <property type="match status" value="1"/>
</dbReference>
<dbReference type="EMBL" id="CP023701">
    <property type="protein sequence ID" value="QEU77254.1"/>
    <property type="molecule type" value="Genomic_DNA"/>
</dbReference>
<dbReference type="OrthoDB" id="118142at2"/>
<protein>
    <recommendedName>
        <fullName evidence="2">PPM-type phosphatase domain-containing protein</fullName>
    </recommendedName>
</protein>
<accession>A0A5P2UIG1</accession>
<dbReference type="GO" id="GO:0016791">
    <property type="term" value="F:phosphatase activity"/>
    <property type="evidence" value="ECO:0007669"/>
    <property type="project" value="TreeGrafter"/>
</dbReference>
<dbReference type="SUPFAM" id="SSF55781">
    <property type="entry name" value="GAF domain-like"/>
    <property type="match status" value="1"/>
</dbReference>
<dbReference type="Proteomes" id="UP000634660">
    <property type="component" value="Unassembled WGS sequence"/>
</dbReference>
<dbReference type="AlphaFoldDB" id="A0A5P2UIG1"/>
<sequence length="692" mass="73484">MRSLPPAQQRTARLLVGLGPDGNGAGGVVLDADPEAGVLLGVEPDALRGVAFGDLAPRVHAGSAVRLLADAVSDLSSAARAATASRPVRIPPAACVCAATAVTDVGPPPATRRPLVLRGPAGPVLCLAAARAAADPYGGRTTVTVELAAEPVPGWENWAVLHAMATLRGQSVWAYDEVHDRFRWIHQSLVHSPHQLSGELPLQAVLDRLHPDDVEEVTRAFRALGRGETDLTRIGFRYPDGEGGYRSLSSMSGILHLGFDGPRQIVGSTTDNTRAVERRRSLDREHTRQSRLVRELAAAFVAAQTEEELTDAILHKAAPAFAGTGTLLAFVENDRLRVTFGDGIDPAMARSLDGMPLDAPKPLAEAIRTGRMQTIDSREAYRATWPQAHHLLDATTAQSFLMVPFAAEPGRPLGGWVITYDRPHRTTEPERTLLGVTAELAGQAWARIRLSTARLELAGALQREMLPAALAAIDGFEIAARYLPAHEGLDVGGDWYDVIAFPDGAVACIIGDVQGHNIQAAALMGQVRTAMHAYAWQDPSPDRVLRRTNELMLQMGAPGFATCLYTLLDPSGQILSARAGHVPPVQCGSAGAFVAETPGGLPLGVLHDTLYPLARGALAEGDATALFTDGLVEGPGLSLDDGTALICRAMEAARHEPVGAIADALMDGARATRHEDDRAVLVIRRSHRPAPC</sequence>
<dbReference type="SMART" id="SM00331">
    <property type="entry name" value="PP2C_SIG"/>
    <property type="match status" value="1"/>
</dbReference>
<evidence type="ECO:0000256" key="1">
    <source>
        <dbReference type="ARBA" id="ARBA00022801"/>
    </source>
</evidence>
<organism evidence="4 5">
    <name type="scientific">Streptomyces subrutilus</name>
    <dbReference type="NCBI Taxonomy" id="36818"/>
    <lineage>
        <taxon>Bacteria</taxon>
        <taxon>Bacillati</taxon>
        <taxon>Actinomycetota</taxon>
        <taxon>Actinomycetes</taxon>
        <taxon>Kitasatosporales</taxon>
        <taxon>Streptomycetaceae</taxon>
        <taxon>Streptomyces</taxon>
    </lineage>
</organism>
<dbReference type="Gene3D" id="3.30.450.40">
    <property type="match status" value="1"/>
</dbReference>
<feature type="domain" description="PPM-type phosphatase" evidence="2">
    <location>
        <begin position="473"/>
        <end position="685"/>
    </location>
</feature>
<dbReference type="KEGG" id="ssub:CP968_02160"/>
<reference evidence="4 5" key="2">
    <citation type="submission" date="2017-09" db="EMBL/GenBank/DDBJ databases">
        <authorList>
            <person name="Lee N."/>
            <person name="Cho B.-K."/>
        </authorList>
    </citation>
    <scope>NUCLEOTIDE SEQUENCE [LARGE SCALE GENOMIC DNA]</scope>
    <source>
        <strain evidence="4 5">ATCC 27467</strain>
    </source>
</reference>
<dbReference type="InterPro" id="IPR036457">
    <property type="entry name" value="PPM-type-like_dom_sf"/>
</dbReference>
<dbReference type="InterPro" id="IPR052016">
    <property type="entry name" value="Bact_Sigma-Reg"/>
</dbReference>
<dbReference type="Pfam" id="PF13185">
    <property type="entry name" value="GAF_2"/>
    <property type="match status" value="1"/>
</dbReference>
<proteinExistence type="predicted"/>
<gene>
    <name evidence="4" type="ORF">CP968_02160</name>
    <name evidence="3" type="ORF">GCM10010371_01210</name>
</gene>
<dbReference type="PANTHER" id="PTHR43156:SF2">
    <property type="entry name" value="STAGE II SPORULATION PROTEIN E"/>
    <property type="match status" value="1"/>
</dbReference>
<evidence type="ECO:0000313" key="5">
    <source>
        <dbReference type="Proteomes" id="UP000326831"/>
    </source>
</evidence>
<dbReference type="InterPro" id="IPR001932">
    <property type="entry name" value="PPM-type_phosphatase-like_dom"/>
</dbReference>
<dbReference type="InterPro" id="IPR003018">
    <property type="entry name" value="GAF"/>
</dbReference>
<dbReference type="RefSeq" id="WP_150516350.1">
    <property type="nucleotide sequence ID" value="NZ_BMVX01000001.1"/>
</dbReference>
<reference evidence="3" key="1">
    <citation type="journal article" date="2014" name="Int. J. Syst. Evol. Microbiol.">
        <title>Complete genome sequence of Corynebacterium casei LMG S-19264T (=DSM 44701T), isolated from a smear-ripened cheese.</title>
        <authorList>
            <consortium name="US DOE Joint Genome Institute (JGI-PGF)"/>
            <person name="Walter F."/>
            <person name="Albersmeier A."/>
            <person name="Kalinowski J."/>
            <person name="Ruckert C."/>
        </authorList>
    </citation>
    <scope>NUCLEOTIDE SEQUENCE</scope>
    <source>
        <strain evidence="3">JCM 4834</strain>
    </source>
</reference>